<keyword evidence="1" id="KW-1133">Transmembrane helix</keyword>
<proteinExistence type="predicted"/>
<dbReference type="RefSeq" id="WP_167034980.1">
    <property type="nucleotide sequence ID" value="NZ_BAAANA010000002.1"/>
</dbReference>
<comment type="caution">
    <text evidence="2">The sequence shown here is derived from an EMBL/GenBank/DDBJ whole genome shotgun (WGS) entry which is preliminary data.</text>
</comment>
<accession>A0A7Y2M5E4</accession>
<evidence type="ECO:0000313" key="2">
    <source>
        <dbReference type="EMBL" id="NNH05418.1"/>
    </source>
</evidence>
<dbReference type="Proteomes" id="UP000543598">
    <property type="component" value="Unassembled WGS sequence"/>
</dbReference>
<evidence type="ECO:0000313" key="3">
    <source>
        <dbReference type="Proteomes" id="UP000543598"/>
    </source>
</evidence>
<keyword evidence="1" id="KW-0472">Membrane</keyword>
<reference evidence="2 3" key="1">
    <citation type="submission" date="2020-05" db="EMBL/GenBank/DDBJ databases">
        <title>MicrobeNet Type strains.</title>
        <authorList>
            <person name="Nicholson A.C."/>
        </authorList>
    </citation>
    <scope>NUCLEOTIDE SEQUENCE [LARGE SCALE GENOMIC DNA]</scope>
    <source>
        <strain evidence="2 3">JCM 14282</strain>
    </source>
</reference>
<gene>
    <name evidence="2" type="ORF">HLA99_16365</name>
</gene>
<feature type="transmembrane region" description="Helical" evidence="1">
    <location>
        <begin position="6"/>
        <end position="26"/>
    </location>
</feature>
<keyword evidence="1" id="KW-0812">Transmembrane</keyword>
<evidence type="ECO:0000256" key="1">
    <source>
        <dbReference type="SAM" id="Phobius"/>
    </source>
</evidence>
<organism evidence="2 3">
    <name type="scientific">Microbacterium ulmi</name>
    <dbReference type="NCBI Taxonomy" id="179095"/>
    <lineage>
        <taxon>Bacteria</taxon>
        <taxon>Bacillati</taxon>
        <taxon>Actinomycetota</taxon>
        <taxon>Actinomycetes</taxon>
        <taxon>Micrococcales</taxon>
        <taxon>Microbacteriaceae</taxon>
        <taxon>Microbacterium</taxon>
    </lineage>
</organism>
<feature type="transmembrane region" description="Helical" evidence="1">
    <location>
        <begin position="104"/>
        <end position="127"/>
    </location>
</feature>
<protein>
    <submittedName>
        <fullName evidence="2">Uncharacterized protein</fullName>
    </submittedName>
</protein>
<dbReference type="AlphaFoldDB" id="A0A7Y2M5E4"/>
<keyword evidence="3" id="KW-1185">Reference proteome</keyword>
<name>A0A7Y2M5E4_9MICO</name>
<sequence>MHALDAVVEVFTWVGLGAGLLALLVASLAQLADGVWVPTAVVLEDADGGRVARWFSDDGGVGEARLTHEQEHALAGKDAAEVYTRAAVHDRIRLTRRSPAVRSIVLLGVGLLTLGIAAVIVSLTMLFTRG</sequence>
<dbReference type="EMBL" id="JABEMB010000049">
    <property type="protein sequence ID" value="NNH05418.1"/>
    <property type="molecule type" value="Genomic_DNA"/>
</dbReference>